<organism evidence="8 9">
    <name type="scientific">Campylobacter gastrosuis</name>
    <dbReference type="NCBI Taxonomy" id="2974576"/>
    <lineage>
        <taxon>Bacteria</taxon>
        <taxon>Pseudomonadati</taxon>
        <taxon>Campylobacterota</taxon>
        <taxon>Epsilonproteobacteria</taxon>
        <taxon>Campylobacterales</taxon>
        <taxon>Campylobacteraceae</taxon>
        <taxon>Campylobacter</taxon>
    </lineage>
</organism>
<dbReference type="InterPro" id="IPR005793">
    <property type="entry name" value="Formyl_trans_C"/>
</dbReference>
<dbReference type="PANTHER" id="PTHR11138:SF5">
    <property type="entry name" value="METHIONYL-TRNA FORMYLTRANSFERASE, MITOCHONDRIAL"/>
    <property type="match status" value="1"/>
</dbReference>
<protein>
    <recommendedName>
        <fullName evidence="2 5">Methionyl-tRNA formyltransferase</fullName>
        <ecNumber evidence="2 5">2.1.2.9</ecNumber>
    </recommendedName>
</protein>
<dbReference type="NCBIfam" id="TIGR00460">
    <property type="entry name" value="fmt"/>
    <property type="match status" value="1"/>
</dbReference>
<name>A0ABT7HPS9_9BACT</name>
<dbReference type="InterPro" id="IPR044135">
    <property type="entry name" value="Met-tRNA-FMT_C"/>
</dbReference>
<dbReference type="GO" id="GO:0004479">
    <property type="term" value="F:methionyl-tRNA formyltransferase activity"/>
    <property type="evidence" value="ECO:0007669"/>
    <property type="project" value="UniProtKB-EC"/>
</dbReference>
<dbReference type="PANTHER" id="PTHR11138">
    <property type="entry name" value="METHIONYL-TRNA FORMYLTRANSFERASE"/>
    <property type="match status" value="1"/>
</dbReference>
<comment type="similarity">
    <text evidence="1 5">Belongs to the Fmt family.</text>
</comment>
<feature type="domain" description="Formyl transferase C-terminal" evidence="7">
    <location>
        <begin position="200"/>
        <end position="293"/>
    </location>
</feature>
<dbReference type="EMBL" id="JANURM010000005">
    <property type="protein sequence ID" value="MDL0088911.1"/>
    <property type="molecule type" value="Genomic_DNA"/>
</dbReference>
<dbReference type="InterPro" id="IPR036477">
    <property type="entry name" value="Formyl_transf_N_sf"/>
</dbReference>
<gene>
    <name evidence="5 8" type="primary">fmt</name>
    <name evidence="8" type="ORF">NYG85_05930</name>
</gene>
<dbReference type="Gene3D" id="3.40.50.12230">
    <property type="match status" value="1"/>
</dbReference>
<reference evidence="8" key="2">
    <citation type="journal article" date="2023" name="Microorganisms">
        <title>Isolation and Genomic Characteristics of Cat-Borne Campylobacter felis sp. nov. and Sheep-Borne Campylobacter ovis sp. nov.</title>
        <authorList>
            <person name="Wang H."/>
            <person name="Li Y."/>
            <person name="Gu Y."/>
            <person name="Zhou G."/>
            <person name="Chen X."/>
            <person name="Zhang X."/>
            <person name="Shao Z."/>
            <person name="Zhang J."/>
            <person name="Zhang M."/>
        </authorList>
    </citation>
    <scope>NUCLEOTIDE SEQUENCE</scope>
    <source>
        <strain evidence="8">PS10</strain>
    </source>
</reference>
<comment type="function">
    <text evidence="5">Attaches a formyl group to the free amino group of methionyl-tRNA(fMet). The formyl group appears to play a dual role in the initiator identity of N-formylmethionyl-tRNA by promoting its recognition by IF2 and preventing the misappropriation of this tRNA by the elongation apparatus.</text>
</comment>
<evidence type="ECO:0000259" key="7">
    <source>
        <dbReference type="Pfam" id="PF02911"/>
    </source>
</evidence>
<evidence type="ECO:0000256" key="3">
    <source>
        <dbReference type="ARBA" id="ARBA00022679"/>
    </source>
</evidence>
<evidence type="ECO:0000313" key="8">
    <source>
        <dbReference type="EMBL" id="MDL0088911.1"/>
    </source>
</evidence>
<dbReference type="EC" id="2.1.2.9" evidence="2 5"/>
<accession>A0ABT7HPS9</accession>
<evidence type="ECO:0000313" key="9">
    <source>
        <dbReference type="Proteomes" id="UP001173801"/>
    </source>
</evidence>
<proteinExistence type="inferred from homology"/>
<dbReference type="Pfam" id="PF00551">
    <property type="entry name" value="Formyl_trans_N"/>
    <property type="match status" value="1"/>
</dbReference>
<evidence type="ECO:0000256" key="5">
    <source>
        <dbReference type="HAMAP-Rule" id="MF_00182"/>
    </source>
</evidence>
<keyword evidence="3 5" id="KW-0808">Transferase</keyword>
<sequence>MNIIFMGTPDYATEILSEILRNNINVLAVFTQPDKPVGRKQVLTPPSVKEFLLKNHPNVPIFQPKNLKDSTTHEQIRSYKPDFIVVAAYGQILPKEVLDIAPCINLHASILPKFRGASPIQSAILEGESESGVTTMLMDVGLDTGDILEISRTNLADKTAGELFDELAKMAGVLAVSTLKNFNKITPVKQDSTKATICKKIKKEMGLFDFSQSSAEIYNKFRAFTPWPGIFLASGLKILSLKMGDLSGEIGEILKIEKDNFQVATLNGSLKIFILQEPGKKPVNASEFINGKRLKIGDKLC</sequence>
<evidence type="ECO:0000256" key="4">
    <source>
        <dbReference type="ARBA" id="ARBA00022917"/>
    </source>
</evidence>
<dbReference type="PROSITE" id="PS00373">
    <property type="entry name" value="GART"/>
    <property type="match status" value="1"/>
</dbReference>
<comment type="caution">
    <text evidence="8">The sequence shown here is derived from an EMBL/GenBank/DDBJ whole genome shotgun (WGS) entry which is preliminary data.</text>
</comment>
<dbReference type="RefSeq" id="WP_284937569.1">
    <property type="nucleotide sequence ID" value="NZ_JANURM010000005.1"/>
</dbReference>
<dbReference type="SUPFAM" id="SSF53328">
    <property type="entry name" value="Formyltransferase"/>
    <property type="match status" value="1"/>
</dbReference>
<feature type="binding site" evidence="5">
    <location>
        <begin position="109"/>
        <end position="112"/>
    </location>
    <ligand>
        <name>(6S)-5,6,7,8-tetrahydrofolate</name>
        <dbReference type="ChEBI" id="CHEBI:57453"/>
    </ligand>
</feature>
<keyword evidence="4 5" id="KW-0648">Protein biosynthesis</keyword>
<dbReference type="SUPFAM" id="SSF50486">
    <property type="entry name" value="FMT C-terminal domain-like"/>
    <property type="match status" value="1"/>
</dbReference>
<dbReference type="InterPro" id="IPR001555">
    <property type="entry name" value="GART_AS"/>
</dbReference>
<keyword evidence="9" id="KW-1185">Reference proteome</keyword>
<feature type="domain" description="Formyl transferase N-terminal" evidence="6">
    <location>
        <begin position="1"/>
        <end position="171"/>
    </location>
</feature>
<dbReference type="CDD" id="cd08704">
    <property type="entry name" value="Met_tRNA_FMT_C"/>
    <property type="match status" value="1"/>
</dbReference>
<dbReference type="InterPro" id="IPR011034">
    <property type="entry name" value="Formyl_transferase-like_C_sf"/>
</dbReference>
<dbReference type="Proteomes" id="UP001173801">
    <property type="component" value="Unassembled WGS sequence"/>
</dbReference>
<comment type="catalytic activity">
    <reaction evidence="5">
        <text>L-methionyl-tRNA(fMet) + (6R)-10-formyltetrahydrofolate = N-formyl-L-methionyl-tRNA(fMet) + (6S)-5,6,7,8-tetrahydrofolate + H(+)</text>
        <dbReference type="Rhea" id="RHEA:24380"/>
        <dbReference type="Rhea" id="RHEA-COMP:9952"/>
        <dbReference type="Rhea" id="RHEA-COMP:9953"/>
        <dbReference type="ChEBI" id="CHEBI:15378"/>
        <dbReference type="ChEBI" id="CHEBI:57453"/>
        <dbReference type="ChEBI" id="CHEBI:78530"/>
        <dbReference type="ChEBI" id="CHEBI:78844"/>
        <dbReference type="ChEBI" id="CHEBI:195366"/>
        <dbReference type="EC" id="2.1.2.9"/>
    </reaction>
</comment>
<dbReference type="InterPro" id="IPR005794">
    <property type="entry name" value="Fmt"/>
</dbReference>
<dbReference type="CDD" id="cd08646">
    <property type="entry name" value="FMT_core_Met-tRNA-FMT_N"/>
    <property type="match status" value="1"/>
</dbReference>
<evidence type="ECO:0000256" key="1">
    <source>
        <dbReference type="ARBA" id="ARBA00010699"/>
    </source>
</evidence>
<dbReference type="HAMAP" id="MF_00182">
    <property type="entry name" value="Formyl_trans"/>
    <property type="match status" value="1"/>
</dbReference>
<evidence type="ECO:0000259" key="6">
    <source>
        <dbReference type="Pfam" id="PF00551"/>
    </source>
</evidence>
<reference evidence="8" key="1">
    <citation type="submission" date="2022-08" db="EMBL/GenBank/DDBJ databases">
        <authorList>
            <person name="Wang H."/>
        </authorList>
    </citation>
    <scope>NUCLEOTIDE SEQUENCE</scope>
    <source>
        <strain evidence="8">PS10</strain>
    </source>
</reference>
<dbReference type="InterPro" id="IPR002376">
    <property type="entry name" value="Formyl_transf_N"/>
</dbReference>
<dbReference type="Pfam" id="PF02911">
    <property type="entry name" value="Formyl_trans_C"/>
    <property type="match status" value="1"/>
</dbReference>
<evidence type="ECO:0000256" key="2">
    <source>
        <dbReference type="ARBA" id="ARBA00012261"/>
    </source>
</evidence>
<dbReference type="InterPro" id="IPR041711">
    <property type="entry name" value="Met-tRNA-FMT_N"/>
</dbReference>